<accession>A0A8D3WHY8</accession>
<reference evidence="2 3" key="1">
    <citation type="submission" date="2011-01" db="EMBL/GenBank/DDBJ databases">
        <title>Complete sequence of chromosome of Streptomyces flavogriseus ATCC 33331.</title>
        <authorList>
            <consortium name="US DOE Joint Genome Institute"/>
            <person name="Lucas S."/>
            <person name="Copeland A."/>
            <person name="Lapidus A."/>
            <person name="Cheng J.-F."/>
            <person name="Goodwin L."/>
            <person name="Pitluck S."/>
            <person name="Davenport K."/>
            <person name="Detter J.C."/>
            <person name="Han C."/>
            <person name="Tapia R."/>
            <person name="Land M."/>
            <person name="Hauser L."/>
            <person name="Kyrpides N."/>
            <person name="Ivanova N."/>
            <person name="Ovchinnikova G."/>
            <person name="Pagani I."/>
            <person name="Brumm P."/>
            <person name="Mead D."/>
            <person name="Woyke T."/>
        </authorList>
    </citation>
    <scope>NUCLEOTIDE SEQUENCE [LARGE SCALE GENOMIC DNA]</scope>
    <source>
        <strain evidence="3">ATCC 33331 / IAF-45CD</strain>
    </source>
</reference>
<evidence type="ECO:0000256" key="1">
    <source>
        <dbReference type="SAM" id="MobiDB-lite"/>
    </source>
</evidence>
<dbReference type="KEGG" id="sfa:Sfla_3582"/>
<gene>
    <name evidence="2" type="ordered locus">Sfla_3582</name>
</gene>
<dbReference type="EMBL" id="CP002475">
    <property type="protein sequence ID" value="ADW05002.1"/>
    <property type="molecule type" value="Genomic_DNA"/>
</dbReference>
<protein>
    <submittedName>
        <fullName evidence="2">Uncharacterized protein</fullName>
    </submittedName>
</protein>
<proteinExistence type="predicted"/>
<dbReference type="AlphaFoldDB" id="A0A8D3WHY8"/>
<name>A0A8D3WHY8_STRFA</name>
<dbReference type="OrthoDB" id="4247406at2"/>
<dbReference type="Proteomes" id="UP000002066">
    <property type="component" value="Chromosome"/>
</dbReference>
<sequence length="103" mass="10949">MDDLLLALTVPAVVVVSGVFTVCDCRRRRRRPPSPYTRRAARLASRDVLLSAEAVVDGAYAALGSLYPGPASRQPVRPAPTVSGGTGASRGHGRSWRAPARRP</sequence>
<evidence type="ECO:0000313" key="2">
    <source>
        <dbReference type="EMBL" id="ADW05002.1"/>
    </source>
</evidence>
<evidence type="ECO:0000313" key="3">
    <source>
        <dbReference type="Proteomes" id="UP000002066"/>
    </source>
</evidence>
<feature type="region of interest" description="Disordered" evidence="1">
    <location>
        <begin position="68"/>
        <end position="103"/>
    </location>
</feature>
<organism evidence="2 3">
    <name type="scientific">Streptomyces pratensis (strain ATCC 33331 / IAF-45CD)</name>
    <dbReference type="NCBI Taxonomy" id="591167"/>
    <lineage>
        <taxon>Bacteria</taxon>
        <taxon>Bacillati</taxon>
        <taxon>Actinomycetota</taxon>
        <taxon>Actinomycetes</taxon>
        <taxon>Kitasatosporales</taxon>
        <taxon>Streptomycetaceae</taxon>
        <taxon>Streptomyces</taxon>
    </lineage>
</organism>
<feature type="compositionally biased region" description="Basic residues" evidence="1">
    <location>
        <begin position="91"/>
        <end position="103"/>
    </location>
</feature>